<evidence type="ECO:0000256" key="6">
    <source>
        <dbReference type="ARBA" id="ARBA00023163"/>
    </source>
</evidence>
<dbReference type="Proteomes" id="UP000070198">
    <property type="component" value="Unassembled WGS sequence"/>
</dbReference>
<dbReference type="PANTHER" id="PTHR46577:SF1">
    <property type="entry name" value="HTH-TYPE TRANSCRIPTIONAL REGULATORY PROTEIN GABR"/>
    <property type="match status" value="1"/>
</dbReference>
<keyword evidence="6" id="KW-0804">Transcription</keyword>
<dbReference type="InterPro" id="IPR015421">
    <property type="entry name" value="PyrdxlP-dep_Trfase_major"/>
</dbReference>
<protein>
    <submittedName>
        <fullName evidence="8">Putative transcriptional regulator of pyridoxine metabolism</fullName>
    </submittedName>
</protein>
<dbReference type="GO" id="GO:0030170">
    <property type="term" value="F:pyridoxal phosphate binding"/>
    <property type="evidence" value="ECO:0007669"/>
    <property type="project" value="InterPro"/>
</dbReference>
<reference evidence="8 9" key="1">
    <citation type="submission" date="2016-01" db="EMBL/GenBank/DDBJ databases">
        <title>Highly variable Streptococcus oralis are common among viridans streptococci isolated from primates.</title>
        <authorList>
            <person name="Denapaite D."/>
            <person name="Rieger M."/>
            <person name="Koendgen S."/>
            <person name="Brueckner R."/>
            <person name="Ochigava I."/>
            <person name="Kappeler P."/>
            <person name="Maetz-Rensing K."/>
            <person name="Leendertz F."/>
            <person name="Hakenbeck R."/>
        </authorList>
    </citation>
    <scope>NUCLEOTIDE SEQUENCE [LARGE SCALE GENOMIC DNA]</scope>
    <source>
        <strain evidence="8 9">DD02</strain>
    </source>
</reference>
<dbReference type="GO" id="GO:0008483">
    <property type="term" value="F:transaminase activity"/>
    <property type="evidence" value="ECO:0007669"/>
    <property type="project" value="UniProtKB-KW"/>
</dbReference>
<dbReference type="EMBL" id="LQOF01000134">
    <property type="protein sequence ID" value="KXT71498.1"/>
    <property type="molecule type" value="Genomic_DNA"/>
</dbReference>
<dbReference type="AlphaFoldDB" id="A0A139N636"/>
<dbReference type="Gene3D" id="1.10.10.10">
    <property type="entry name" value="Winged helix-like DNA-binding domain superfamily/Winged helix DNA-binding domain"/>
    <property type="match status" value="1"/>
</dbReference>
<feature type="domain" description="HTH gntR-type" evidence="7">
    <location>
        <begin position="15"/>
        <end position="83"/>
    </location>
</feature>
<dbReference type="PROSITE" id="PS50949">
    <property type="entry name" value="HTH_GNTR"/>
    <property type="match status" value="1"/>
</dbReference>
<gene>
    <name evidence="8" type="ORF">SGADD02_00798</name>
</gene>
<dbReference type="SUPFAM" id="SSF53383">
    <property type="entry name" value="PLP-dependent transferases"/>
    <property type="match status" value="1"/>
</dbReference>
<evidence type="ECO:0000256" key="5">
    <source>
        <dbReference type="ARBA" id="ARBA00023125"/>
    </source>
</evidence>
<accession>A0A139N636</accession>
<sequence length="471" mass="55009">MEEIVIHLNRKKGSAPLYQQIYQQVKSDILLGYLSPNEKILGTRTLAKMLGVSRNTVDRAYMQLTLEGYIESRQNAGFYVLKLPKTFQSEKTFTEEFSDTKKQATDEHIIYDLTNSSHTSNLFPKKVWKKHYQNAIEQLDEAEKLYTLQPFQGDFRLRKEISRYLERIRGVRCQPSQIIITSGLQQSLDYICQFLGDTQKSVLMEEPSYPKAREIFKKNAYPIVTAKVDEKGLNLENIDENARIEMIYTTPSHQFPLGMIMPISRRQELLAFAQEKDSFIIEDDYDSELRYYERPIPALKSIDYLDRVIYLGTFSKILSPSFRMSYIVLPDQFTEAFLAKFQLYNSTVNLLNQIALANILSSGDYDRLVRKMNHVFKKRYEAFKKEFEQFQSPIKLSSNVSGQYFLVTFPDKINQCDLIKQAENEGVRVYDTMQFWQEKAACPQESLFLGFSKIDLENIPDCVSRLRRAWD</sequence>
<evidence type="ECO:0000259" key="7">
    <source>
        <dbReference type="PROSITE" id="PS50949"/>
    </source>
</evidence>
<evidence type="ECO:0000256" key="3">
    <source>
        <dbReference type="ARBA" id="ARBA00022898"/>
    </source>
</evidence>
<dbReference type="InterPro" id="IPR051446">
    <property type="entry name" value="HTH_trans_reg/aminotransferase"/>
</dbReference>
<evidence type="ECO:0000313" key="9">
    <source>
        <dbReference type="Proteomes" id="UP000070198"/>
    </source>
</evidence>
<evidence type="ECO:0000256" key="2">
    <source>
        <dbReference type="ARBA" id="ARBA00022576"/>
    </source>
</evidence>
<dbReference type="PATRIC" id="fig|315405.11.peg.923"/>
<dbReference type="InterPro" id="IPR000524">
    <property type="entry name" value="Tscrpt_reg_HTH_GntR"/>
</dbReference>
<comment type="caution">
    <text evidence="8">The sequence shown here is derived from an EMBL/GenBank/DDBJ whole genome shotgun (WGS) entry which is preliminary data.</text>
</comment>
<dbReference type="InterPro" id="IPR036390">
    <property type="entry name" value="WH_DNA-bd_sf"/>
</dbReference>
<dbReference type="GO" id="GO:0003677">
    <property type="term" value="F:DNA binding"/>
    <property type="evidence" value="ECO:0007669"/>
    <property type="project" value="UniProtKB-KW"/>
</dbReference>
<comment type="similarity">
    <text evidence="1">In the C-terminal section; belongs to the class-I pyridoxal-phosphate-dependent aminotransferase family.</text>
</comment>
<dbReference type="SMART" id="SM00345">
    <property type="entry name" value="HTH_GNTR"/>
    <property type="match status" value="1"/>
</dbReference>
<evidence type="ECO:0000313" key="8">
    <source>
        <dbReference type="EMBL" id="KXT71498.1"/>
    </source>
</evidence>
<dbReference type="InterPro" id="IPR036388">
    <property type="entry name" value="WH-like_DNA-bd_sf"/>
</dbReference>
<dbReference type="CDD" id="cd00609">
    <property type="entry name" value="AAT_like"/>
    <property type="match status" value="1"/>
</dbReference>
<proteinExistence type="inferred from homology"/>
<keyword evidence="5" id="KW-0238">DNA-binding</keyword>
<keyword evidence="4" id="KW-0805">Transcription regulation</keyword>
<evidence type="ECO:0000256" key="4">
    <source>
        <dbReference type="ARBA" id="ARBA00023015"/>
    </source>
</evidence>
<organism evidence="8 9">
    <name type="scientific">Streptococcus gallolyticus</name>
    <dbReference type="NCBI Taxonomy" id="315405"/>
    <lineage>
        <taxon>Bacteria</taxon>
        <taxon>Bacillati</taxon>
        <taxon>Bacillota</taxon>
        <taxon>Bacilli</taxon>
        <taxon>Lactobacillales</taxon>
        <taxon>Streptococcaceae</taxon>
        <taxon>Streptococcus</taxon>
    </lineage>
</organism>
<dbReference type="GO" id="GO:0003700">
    <property type="term" value="F:DNA-binding transcription factor activity"/>
    <property type="evidence" value="ECO:0007669"/>
    <property type="project" value="InterPro"/>
</dbReference>
<dbReference type="Gene3D" id="3.40.640.10">
    <property type="entry name" value="Type I PLP-dependent aspartate aminotransferase-like (Major domain)"/>
    <property type="match status" value="1"/>
</dbReference>
<dbReference type="PANTHER" id="PTHR46577">
    <property type="entry name" value="HTH-TYPE TRANSCRIPTIONAL REGULATORY PROTEIN GABR"/>
    <property type="match status" value="1"/>
</dbReference>
<evidence type="ECO:0000256" key="1">
    <source>
        <dbReference type="ARBA" id="ARBA00005384"/>
    </source>
</evidence>
<dbReference type="Pfam" id="PF00155">
    <property type="entry name" value="Aminotran_1_2"/>
    <property type="match status" value="1"/>
</dbReference>
<dbReference type="Pfam" id="PF00392">
    <property type="entry name" value="GntR"/>
    <property type="match status" value="1"/>
</dbReference>
<keyword evidence="2" id="KW-0808">Transferase</keyword>
<dbReference type="InterPro" id="IPR015424">
    <property type="entry name" value="PyrdxlP-dep_Trfase"/>
</dbReference>
<dbReference type="CDD" id="cd07377">
    <property type="entry name" value="WHTH_GntR"/>
    <property type="match status" value="1"/>
</dbReference>
<keyword evidence="3" id="KW-0663">Pyridoxal phosphate</keyword>
<keyword evidence="2" id="KW-0032">Aminotransferase</keyword>
<dbReference type="SUPFAM" id="SSF46785">
    <property type="entry name" value="Winged helix' DNA-binding domain"/>
    <property type="match status" value="1"/>
</dbReference>
<name>A0A139N636_9STRE</name>
<dbReference type="InterPro" id="IPR004839">
    <property type="entry name" value="Aminotransferase_I/II_large"/>
</dbReference>